<dbReference type="EnsemblPlants" id="Solyc04g049491.1.1">
    <property type="protein sequence ID" value="Solyc04g049491.1.1"/>
    <property type="gene ID" value="Solyc04g049491.1"/>
</dbReference>
<keyword evidence="2" id="KW-1185">Reference proteome</keyword>
<evidence type="ECO:0008006" key="3">
    <source>
        <dbReference type="Google" id="ProtNLM"/>
    </source>
</evidence>
<dbReference type="Gramene" id="Solyc04g049491.1.1">
    <property type="protein sequence ID" value="Solyc04g049491.1.1"/>
    <property type="gene ID" value="Solyc04g049491.1"/>
</dbReference>
<protein>
    <recommendedName>
        <fullName evidence="3">Reverse transcriptase Ty1/copia-type domain-containing protein</fullName>
    </recommendedName>
</protein>
<dbReference type="PANTHER" id="PTHR11439">
    <property type="entry name" value="GAG-POL-RELATED RETROTRANSPOSON"/>
    <property type="match status" value="1"/>
</dbReference>
<reference evidence="1" key="2">
    <citation type="submission" date="2019-01" db="UniProtKB">
        <authorList>
            <consortium name="EnsemblPlants"/>
        </authorList>
    </citation>
    <scope>IDENTIFICATION</scope>
    <source>
        <strain evidence="1">cv. Heinz 1706</strain>
    </source>
</reference>
<accession>A0A3Q7GVI2</accession>
<proteinExistence type="predicted"/>
<dbReference type="PANTHER" id="PTHR11439:SF520">
    <property type="entry name" value="CYSTEINE-RICH RLK (RECEPTOR-LIKE PROTEIN KINASE) 8"/>
    <property type="match status" value="1"/>
</dbReference>
<organism evidence="1">
    <name type="scientific">Solanum lycopersicum</name>
    <name type="common">Tomato</name>
    <name type="synonym">Lycopersicon esculentum</name>
    <dbReference type="NCBI Taxonomy" id="4081"/>
    <lineage>
        <taxon>Eukaryota</taxon>
        <taxon>Viridiplantae</taxon>
        <taxon>Streptophyta</taxon>
        <taxon>Embryophyta</taxon>
        <taxon>Tracheophyta</taxon>
        <taxon>Spermatophyta</taxon>
        <taxon>Magnoliopsida</taxon>
        <taxon>eudicotyledons</taxon>
        <taxon>Gunneridae</taxon>
        <taxon>Pentapetalae</taxon>
        <taxon>asterids</taxon>
        <taxon>lamiids</taxon>
        <taxon>Solanales</taxon>
        <taxon>Solanaceae</taxon>
        <taxon>Solanoideae</taxon>
        <taxon>Solaneae</taxon>
        <taxon>Solanum</taxon>
        <taxon>Solanum subgen. Lycopersicon</taxon>
    </lineage>
</organism>
<evidence type="ECO:0000313" key="2">
    <source>
        <dbReference type="Proteomes" id="UP000004994"/>
    </source>
</evidence>
<sequence>MKDLDPLHFFLGIEVNYFEGGIHLNQRKYGAEMLAKTEMTLSKAVATPLAIKHGLHEAVPDITHAVNLESQFMQNPNVEHFQGVKIILKYIKGTLHFGLRIISQSPCRLYDYSNVDWGGCRKTKRSTIGFSIYIGENCILRPRRNSTVARSSAEADYRALASTTAEMTWILYHLHDLGVFLRYSRICTTDAIMMSTLIA</sequence>
<dbReference type="AlphaFoldDB" id="A0A3Q7GVI2"/>
<evidence type="ECO:0000313" key="1">
    <source>
        <dbReference type="EnsemblPlants" id="Solyc04g049491.1.1"/>
    </source>
</evidence>
<name>A0A3Q7GVI2_SOLLC</name>
<dbReference type="Proteomes" id="UP000004994">
    <property type="component" value="Chromosome 4"/>
</dbReference>
<dbReference type="InParanoid" id="A0A3Q7GVI2"/>
<reference evidence="1" key="1">
    <citation type="journal article" date="2012" name="Nature">
        <title>The tomato genome sequence provides insights into fleshy fruit evolution.</title>
        <authorList>
            <consortium name="Tomato Genome Consortium"/>
        </authorList>
    </citation>
    <scope>NUCLEOTIDE SEQUENCE [LARGE SCALE GENOMIC DNA]</scope>
    <source>
        <strain evidence="1">cv. Heinz 1706</strain>
    </source>
</reference>
<dbReference type="CDD" id="cd09272">
    <property type="entry name" value="RNase_HI_RT_Ty1"/>
    <property type="match status" value="1"/>
</dbReference>
<dbReference type="STRING" id="4081.A0A3Q7GVI2"/>